<sequence length="72" mass="7973">SIMIDESTTITNHKNLAIVSKHLVNNRYLEMIQLTSGTANSITSELLYFFTTKNIPTKALYHMGSDGASVIL</sequence>
<evidence type="ECO:0000313" key="1">
    <source>
        <dbReference type="EMBL" id="CAG8854632.1"/>
    </source>
</evidence>
<evidence type="ECO:0000313" key="2">
    <source>
        <dbReference type="Proteomes" id="UP000789901"/>
    </source>
</evidence>
<feature type="non-terminal residue" evidence="1">
    <location>
        <position position="1"/>
    </location>
</feature>
<reference evidence="1 2" key="1">
    <citation type="submission" date="2021-06" db="EMBL/GenBank/DDBJ databases">
        <authorList>
            <person name="Kallberg Y."/>
            <person name="Tangrot J."/>
            <person name="Rosling A."/>
        </authorList>
    </citation>
    <scope>NUCLEOTIDE SEQUENCE [LARGE SCALE GENOMIC DNA]</scope>
    <source>
        <strain evidence="1 2">120-4 pot B 10/14</strain>
    </source>
</reference>
<feature type="non-terminal residue" evidence="1">
    <location>
        <position position="72"/>
    </location>
</feature>
<keyword evidence="2" id="KW-1185">Reference proteome</keyword>
<comment type="caution">
    <text evidence="1">The sequence shown here is derived from an EMBL/GenBank/DDBJ whole genome shotgun (WGS) entry which is preliminary data.</text>
</comment>
<protein>
    <submittedName>
        <fullName evidence="1">43085_t:CDS:1</fullName>
    </submittedName>
</protein>
<name>A0ABN7XHG7_GIGMA</name>
<dbReference type="EMBL" id="CAJVQB010140582">
    <property type="protein sequence ID" value="CAG8854632.1"/>
    <property type="molecule type" value="Genomic_DNA"/>
</dbReference>
<organism evidence="1 2">
    <name type="scientific">Gigaspora margarita</name>
    <dbReference type="NCBI Taxonomy" id="4874"/>
    <lineage>
        <taxon>Eukaryota</taxon>
        <taxon>Fungi</taxon>
        <taxon>Fungi incertae sedis</taxon>
        <taxon>Mucoromycota</taxon>
        <taxon>Glomeromycotina</taxon>
        <taxon>Glomeromycetes</taxon>
        <taxon>Diversisporales</taxon>
        <taxon>Gigasporaceae</taxon>
        <taxon>Gigaspora</taxon>
    </lineage>
</organism>
<accession>A0ABN7XHG7</accession>
<proteinExistence type="predicted"/>
<gene>
    <name evidence="1" type="ORF">GMARGA_LOCUS43453</name>
</gene>
<dbReference type="Proteomes" id="UP000789901">
    <property type="component" value="Unassembled WGS sequence"/>
</dbReference>